<dbReference type="AlphaFoldDB" id="A0A6A6QDF2"/>
<evidence type="ECO:0000313" key="6">
    <source>
        <dbReference type="Proteomes" id="UP000799750"/>
    </source>
</evidence>
<dbReference type="SUPFAM" id="SSF118310">
    <property type="entry name" value="AN1-like Zinc finger"/>
    <property type="match status" value="1"/>
</dbReference>
<keyword evidence="1" id="KW-0479">Metal-binding</keyword>
<sequence length="72" mass="7966">MASQKPTCELTLCLKPTQRIVGDCSLCAGGFCAKHRLPEQHSCAWLEVHKKAEFVRNAEKLLSGRTVVNRGL</sequence>
<dbReference type="EMBL" id="MU004197">
    <property type="protein sequence ID" value="KAF2490171.1"/>
    <property type="molecule type" value="Genomic_DNA"/>
</dbReference>
<dbReference type="Gene3D" id="4.10.1110.10">
    <property type="entry name" value="AN1-like Zinc finger"/>
    <property type="match status" value="1"/>
</dbReference>
<evidence type="ECO:0000256" key="2">
    <source>
        <dbReference type="ARBA" id="ARBA00022771"/>
    </source>
</evidence>
<proteinExistence type="predicted"/>
<evidence type="ECO:0000313" key="5">
    <source>
        <dbReference type="EMBL" id="KAF2490171.1"/>
    </source>
</evidence>
<accession>A0A6A6QDF2</accession>
<organism evidence="5 6">
    <name type="scientific">Lophium mytilinum</name>
    <dbReference type="NCBI Taxonomy" id="390894"/>
    <lineage>
        <taxon>Eukaryota</taxon>
        <taxon>Fungi</taxon>
        <taxon>Dikarya</taxon>
        <taxon>Ascomycota</taxon>
        <taxon>Pezizomycotina</taxon>
        <taxon>Dothideomycetes</taxon>
        <taxon>Pleosporomycetidae</taxon>
        <taxon>Mytilinidiales</taxon>
        <taxon>Mytilinidiaceae</taxon>
        <taxon>Lophium</taxon>
    </lineage>
</organism>
<dbReference type="Pfam" id="PF01428">
    <property type="entry name" value="zf-AN1"/>
    <property type="match status" value="1"/>
</dbReference>
<dbReference type="InterPro" id="IPR000058">
    <property type="entry name" value="Znf_AN1"/>
</dbReference>
<evidence type="ECO:0000259" key="4">
    <source>
        <dbReference type="SMART" id="SM00154"/>
    </source>
</evidence>
<dbReference type="Proteomes" id="UP000799750">
    <property type="component" value="Unassembled WGS sequence"/>
</dbReference>
<dbReference type="OrthoDB" id="428577at2759"/>
<keyword evidence="3" id="KW-0862">Zinc</keyword>
<dbReference type="GO" id="GO:0008270">
    <property type="term" value="F:zinc ion binding"/>
    <property type="evidence" value="ECO:0007669"/>
    <property type="project" value="UniProtKB-KW"/>
</dbReference>
<keyword evidence="2" id="KW-0863">Zinc-finger</keyword>
<dbReference type="SMART" id="SM00154">
    <property type="entry name" value="ZnF_AN1"/>
    <property type="match status" value="1"/>
</dbReference>
<evidence type="ECO:0000256" key="1">
    <source>
        <dbReference type="ARBA" id="ARBA00022723"/>
    </source>
</evidence>
<reference evidence="5" key="1">
    <citation type="journal article" date="2020" name="Stud. Mycol.">
        <title>101 Dothideomycetes genomes: a test case for predicting lifestyles and emergence of pathogens.</title>
        <authorList>
            <person name="Haridas S."/>
            <person name="Albert R."/>
            <person name="Binder M."/>
            <person name="Bloem J."/>
            <person name="Labutti K."/>
            <person name="Salamov A."/>
            <person name="Andreopoulos B."/>
            <person name="Baker S."/>
            <person name="Barry K."/>
            <person name="Bills G."/>
            <person name="Bluhm B."/>
            <person name="Cannon C."/>
            <person name="Castanera R."/>
            <person name="Culley D."/>
            <person name="Daum C."/>
            <person name="Ezra D."/>
            <person name="Gonzalez J."/>
            <person name="Henrissat B."/>
            <person name="Kuo A."/>
            <person name="Liang C."/>
            <person name="Lipzen A."/>
            <person name="Lutzoni F."/>
            <person name="Magnuson J."/>
            <person name="Mondo S."/>
            <person name="Nolan M."/>
            <person name="Ohm R."/>
            <person name="Pangilinan J."/>
            <person name="Park H.-J."/>
            <person name="Ramirez L."/>
            <person name="Alfaro M."/>
            <person name="Sun H."/>
            <person name="Tritt A."/>
            <person name="Yoshinaga Y."/>
            <person name="Zwiers L.-H."/>
            <person name="Turgeon B."/>
            <person name="Goodwin S."/>
            <person name="Spatafora J."/>
            <person name="Crous P."/>
            <person name="Grigoriev I."/>
        </authorList>
    </citation>
    <scope>NUCLEOTIDE SEQUENCE</scope>
    <source>
        <strain evidence="5">CBS 269.34</strain>
    </source>
</reference>
<evidence type="ECO:0000256" key="3">
    <source>
        <dbReference type="ARBA" id="ARBA00022833"/>
    </source>
</evidence>
<feature type="domain" description="AN1-type" evidence="4">
    <location>
        <begin position="8"/>
        <end position="48"/>
    </location>
</feature>
<keyword evidence="6" id="KW-1185">Reference proteome</keyword>
<gene>
    <name evidence="5" type="ORF">BU16DRAFT_470183</name>
</gene>
<name>A0A6A6QDF2_9PEZI</name>
<dbReference type="InterPro" id="IPR035896">
    <property type="entry name" value="AN1-like_Znf"/>
</dbReference>
<protein>
    <recommendedName>
        <fullName evidence="4">AN1-type domain-containing protein</fullName>
    </recommendedName>
</protein>